<name>A0A6J5KXZ3_9CAUD</name>
<dbReference type="EMBL" id="LR796189">
    <property type="protein sequence ID" value="CAB4124809.1"/>
    <property type="molecule type" value="Genomic_DNA"/>
</dbReference>
<protein>
    <submittedName>
        <fullName evidence="1">Uncharacterized protein</fullName>
    </submittedName>
</protein>
<gene>
    <name evidence="1" type="ORF">UFOVP53_32</name>
</gene>
<proteinExistence type="predicted"/>
<sequence length="148" mass="16807">MSNELQPLDVTKLVDYTRKINDIGNLNKMLASNYLRDFINAMDLTSSMLSKATKSNLDAKSNLERMKAIAYLDKSEAYCKLKEIKMSNGIREAYVDLDEDVIKAKELYSASEAMCVFLKNKYQAFRCAHDDVKKISFNDSQGTGFEGF</sequence>
<accession>A0A6J5KXZ3</accession>
<organism evidence="1">
    <name type="scientific">uncultured Caudovirales phage</name>
    <dbReference type="NCBI Taxonomy" id="2100421"/>
    <lineage>
        <taxon>Viruses</taxon>
        <taxon>Duplodnaviria</taxon>
        <taxon>Heunggongvirae</taxon>
        <taxon>Uroviricota</taxon>
        <taxon>Caudoviricetes</taxon>
        <taxon>Peduoviridae</taxon>
        <taxon>Maltschvirus</taxon>
        <taxon>Maltschvirus maltsch</taxon>
    </lineage>
</organism>
<reference evidence="1" key="1">
    <citation type="submission" date="2020-04" db="EMBL/GenBank/DDBJ databases">
        <authorList>
            <person name="Chiriac C."/>
            <person name="Salcher M."/>
            <person name="Ghai R."/>
            <person name="Kavagutti S V."/>
        </authorList>
    </citation>
    <scope>NUCLEOTIDE SEQUENCE</scope>
</reference>
<evidence type="ECO:0000313" key="1">
    <source>
        <dbReference type="EMBL" id="CAB4124809.1"/>
    </source>
</evidence>